<keyword evidence="9 10" id="KW-0472">Membrane</keyword>
<feature type="transmembrane region" description="Helical" evidence="10">
    <location>
        <begin position="12"/>
        <end position="36"/>
    </location>
</feature>
<dbReference type="Gene3D" id="3.40.1700.10">
    <property type="entry name" value="DNA integrity scanning protein, DisA, N-terminal domain"/>
    <property type="match status" value="1"/>
</dbReference>
<dbReference type="GO" id="GO:0005524">
    <property type="term" value="F:ATP binding"/>
    <property type="evidence" value="ECO:0007669"/>
    <property type="project" value="UniProtKB-UniRule"/>
</dbReference>
<evidence type="ECO:0000256" key="7">
    <source>
        <dbReference type="ARBA" id="ARBA00022840"/>
    </source>
</evidence>
<keyword evidence="5 10" id="KW-0548">Nucleotidyltransferase</keyword>
<dbReference type="InterPro" id="IPR003390">
    <property type="entry name" value="DNA_integrity_scan_DisA_N"/>
</dbReference>
<evidence type="ECO:0000256" key="1">
    <source>
        <dbReference type="ARBA" id="ARBA00000877"/>
    </source>
</evidence>
<keyword evidence="7 10" id="KW-0067">ATP-binding</keyword>
<keyword evidence="4 10" id="KW-0812">Transmembrane</keyword>
<proteinExistence type="inferred from homology"/>
<dbReference type="STRING" id="999415.HMPREF9943_01719"/>
<evidence type="ECO:0000256" key="4">
    <source>
        <dbReference type="ARBA" id="ARBA00022692"/>
    </source>
</evidence>
<sequence>MLLSSLFSYANLQMLLKLLRTGVDLLAVWIILYYLIMTFRTNIRTMQLFKGVILILIIKGITTIFGLATLNALVDMVLTWGVLAVIIIFQPEIRHILEKMGQTRNDFTHELSSTEKETVMNELVNAITRMSKDHTGALITFERQADLSDFIQTGIRVTSDIKSELLLTIFYEGTPLHDGATIIKNDQIVASACFYPPTNKDVPANYGARHRAAIGISEITDSLTVVVSEETGNISFCIDGELKVINPNELRLQLIKELNWYGNQEDDYHE</sequence>
<dbReference type="GO" id="GO:0006171">
    <property type="term" value="P:cAMP biosynthetic process"/>
    <property type="evidence" value="ECO:0007669"/>
    <property type="project" value="InterPro"/>
</dbReference>
<gene>
    <name evidence="10" type="primary">dacA</name>
    <name evidence="12" type="ORF">HMPREF9943_01719</name>
</gene>
<evidence type="ECO:0000256" key="9">
    <source>
        <dbReference type="ARBA" id="ARBA00023136"/>
    </source>
</evidence>
<evidence type="ECO:0000259" key="11">
    <source>
        <dbReference type="PROSITE" id="PS51794"/>
    </source>
</evidence>
<dbReference type="GO" id="GO:0106408">
    <property type="term" value="F:diadenylate cyclase activity"/>
    <property type="evidence" value="ECO:0007669"/>
    <property type="project" value="UniProtKB-EC"/>
</dbReference>
<keyword evidence="13" id="KW-1185">Reference proteome</keyword>
<evidence type="ECO:0000313" key="12">
    <source>
        <dbReference type="EMBL" id="EMD16047.1"/>
    </source>
</evidence>
<dbReference type="Pfam" id="PF19293">
    <property type="entry name" value="CdaA_N"/>
    <property type="match status" value="1"/>
</dbReference>
<keyword evidence="3 10" id="KW-0808">Transferase</keyword>
<name>M2P716_9FIRM</name>
<comment type="caution">
    <text evidence="10">Lacks conserved residue(s) required for the propagation of feature annotation.</text>
</comment>
<keyword evidence="6 10" id="KW-0547">Nucleotide-binding</keyword>
<dbReference type="InterPro" id="IPR050338">
    <property type="entry name" value="DisA"/>
</dbReference>
<dbReference type="RefSeq" id="WP_004804106.1">
    <property type="nucleotide sequence ID" value="NZ_AUGJ01000018.1"/>
</dbReference>
<dbReference type="InterPro" id="IPR034701">
    <property type="entry name" value="CdaA"/>
</dbReference>
<evidence type="ECO:0000313" key="13">
    <source>
        <dbReference type="Proteomes" id="UP000011758"/>
    </source>
</evidence>
<evidence type="ECO:0000256" key="5">
    <source>
        <dbReference type="ARBA" id="ARBA00022695"/>
    </source>
</evidence>
<comment type="catalytic activity">
    <reaction evidence="1 10">
        <text>2 ATP = 3',3'-c-di-AMP + 2 diphosphate</text>
        <dbReference type="Rhea" id="RHEA:35655"/>
        <dbReference type="ChEBI" id="CHEBI:30616"/>
        <dbReference type="ChEBI" id="CHEBI:33019"/>
        <dbReference type="ChEBI" id="CHEBI:71500"/>
        <dbReference type="EC" id="2.7.7.85"/>
    </reaction>
</comment>
<dbReference type="eggNOG" id="COG1624">
    <property type="taxonomic scope" value="Bacteria"/>
</dbReference>
<dbReference type="InterPro" id="IPR014046">
    <property type="entry name" value="C-di-AMP_synthase"/>
</dbReference>
<keyword evidence="2 10" id="KW-1003">Cell membrane</keyword>
<dbReference type="HAMAP" id="MF_01499">
    <property type="entry name" value="DacA"/>
    <property type="match status" value="1"/>
</dbReference>
<dbReference type="PROSITE" id="PS51794">
    <property type="entry name" value="DAC"/>
    <property type="match status" value="1"/>
</dbReference>
<dbReference type="InterPro" id="IPR045585">
    <property type="entry name" value="CdaA_N"/>
</dbReference>
<dbReference type="PANTHER" id="PTHR34185:SF1">
    <property type="entry name" value="DIADENYLATE CYCLASE"/>
    <property type="match status" value="1"/>
</dbReference>
<dbReference type="InterPro" id="IPR036888">
    <property type="entry name" value="DNA_integrity_DisA_N_sf"/>
</dbReference>
<evidence type="ECO:0000256" key="10">
    <source>
        <dbReference type="HAMAP-Rule" id="MF_01499"/>
    </source>
</evidence>
<dbReference type="GO" id="GO:0004016">
    <property type="term" value="F:adenylate cyclase activity"/>
    <property type="evidence" value="ECO:0007669"/>
    <property type="project" value="UniProtKB-UniRule"/>
</dbReference>
<dbReference type="SUPFAM" id="SSF143597">
    <property type="entry name" value="YojJ-like"/>
    <property type="match status" value="1"/>
</dbReference>
<reference evidence="12 13" key="1">
    <citation type="submission" date="2013-02" db="EMBL/GenBank/DDBJ databases">
        <title>The Genome Sequence of Lactobacillus catenaformis F0143.</title>
        <authorList>
            <consortium name="The Broad Institute Genome Sequencing Platform"/>
            <person name="Earl A."/>
            <person name="Ward D."/>
            <person name="Feldgarden M."/>
            <person name="Gevers D."/>
            <person name="Izard J."/>
            <person name="Blanton J.M."/>
            <person name="Mathney J."/>
            <person name="Dewhirst F.E."/>
            <person name="Young S.K."/>
            <person name="Zeng Q."/>
            <person name="Gargeya S."/>
            <person name="Fitzgerald M."/>
            <person name="Haas B."/>
            <person name="Abouelleil A."/>
            <person name="Alvarado L."/>
            <person name="Arachchi H.M."/>
            <person name="Berlin A."/>
            <person name="Chapman S.B."/>
            <person name="Gearin G."/>
            <person name="Goldberg J."/>
            <person name="Griggs A."/>
            <person name="Gujja S."/>
            <person name="Hansen M."/>
            <person name="Heiman D."/>
            <person name="Howarth C."/>
            <person name="Larimer J."/>
            <person name="Lui A."/>
            <person name="MacDonald P.J.P."/>
            <person name="McCowen C."/>
            <person name="Montmayeur A."/>
            <person name="Murphy C."/>
            <person name="Neiman D."/>
            <person name="Pearson M."/>
            <person name="Priest M."/>
            <person name="Roberts A."/>
            <person name="Saif S."/>
            <person name="Shea T."/>
            <person name="Sisk P."/>
            <person name="Stolte C."/>
            <person name="Sykes S."/>
            <person name="Wortman J."/>
            <person name="Nusbaum C."/>
            <person name="Birren B."/>
        </authorList>
    </citation>
    <scope>NUCLEOTIDE SEQUENCE [LARGE SCALE GENOMIC DNA]</scope>
    <source>
        <strain evidence="12 13">OT 569</strain>
    </source>
</reference>
<evidence type="ECO:0000256" key="6">
    <source>
        <dbReference type="ARBA" id="ARBA00022741"/>
    </source>
</evidence>
<comment type="caution">
    <text evidence="12">The sequence shown here is derived from an EMBL/GenBank/DDBJ whole genome shotgun (WGS) entry which is preliminary data.</text>
</comment>
<dbReference type="Proteomes" id="UP000011758">
    <property type="component" value="Unassembled WGS sequence"/>
</dbReference>
<evidence type="ECO:0000256" key="3">
    <source>
        <dbReference type="ARBA" id="ARBA00022679"/>
    </source>
</evidence>
<dbReference type="OrthoDB" id="9807385at2"/>
<dbReference type="EMBL" id="AGEJ01000025">
    <property type="protein sequence ID" value="EMD16047.1"/>
    <property type="molecule type" value="Genomic_DNA"/>
</dbReference>
<dbReference type="PATRIC" id="fig|999415.3.peg.1746"/>
<feature type="transmembrane region" description="Helical" evidence="10">
    <location>
        <begin position="48"/>
        <end position="67"/>
    </location>
</feature>
<accession>M2P716</accession>
<dbReference type="AlphaFoldDB" id="M2P716"/>
<protein>
    <recommendedName>
        <fullName evidence="10">Diadenylate cyclase</fullName>
        <shortName evidence="10">DAC</shortName>
        <ecNumber evidence="10">2.7.7.85</ecNumber>
    </recommendedName>
    <alternativeName>
        <fullName evidence="10">Cyclic-di-AMP synthase</fullName>
        <shortName evidence="10">c-di-AMP synthase</shortName>
    </alternativeName>
</protein>
<comment type="function">
    <text evidence="10">Catalyzes the condensation of 2 ATP molecules into cyclic di-AMP (c-di-AMP), a second messenger used to regulate differing processes in different bacteria.</text>
</comment>
<dbReference type="BioCyc" id="ECAT999415-HMP:GTTI-1781-MONOMER"/>
<dbReference type="Pfam" id="PF02457">
    <property type="entry name" value="DAC"/>
    <property type="match status" value="1"/>
</dbReference>
<evidence type="ECO:0000256" key="8">
    <source>
        <dbReference type="ARBA" id="ARBA00022989"/>
    </source>
</evidence>
<keyword evidence="8 10" id="KW-1133">Transmembrane helix</keyword>
<feature type="domain" description="DAC" evidence="11">
    <location>
        <begin position="90"/>
        <end position="249"/>
    </location>
</feature>
<dbReference type="NCBIfam" id="TIGR00159">
    <property type="entry name" value="diadenylate cyclase CdaA"/>
    <property type="match status" value="1"/>
</dbReference>
<organism evidence="12 13">
    <name type="scientific">Eggerthia catenaformis OT 569 = DSM 20559</name>
    <dbReference type="NCBI Taxonomy" id="999415"/>
    <lineage>
        <taxon>Bacteria</taxon>
        <taxon>Bacillati</taxon>
        <taxon>Bacillota</taxon>
        <taxon>Erysipelotrichia</taxon>
        <taxon>Erysipelotrichales</taxon>
        <taxon>Coprobacillaceae</taxon>
        <taxon>Eggerthia</taxon>
    </lineage>
</organism>
<comment type="subunit">
    <text evidence="10">Probably a homodimer.</text>
</comment>
<dbReference type="PIRSF" id="PIRSF004793">
    <property type="entry name" value="UCP004793"/>
    <property type="match status" value="1"/>
</dbReference>
<dbReference type="PANTHER" id="PTHR34185">
    <property type="entry name" value="DIADENYLATE CYCLASE"/>
    <property type="match status" value="1"/>
</dbReference>
<dbReference type="EC" id="2.7.7.85" evidence="10"/>
<evidence type="ECO:0000256" key="2">
    <source>
        <dbReference type="ARBA" id="ARBA00022475"/>
    </source>
</evidence>
<comment type="similarity">
    <text evidence="10">Belongs to the adenylate cyclase family. DacA/CdaA subfamily.</text>
</comment>